<protein>
    <submittedName>
        <fullName evidence="2">Uncharacterized protein</fullName>
    </submittedName>
</protein>
<sequence length="115" mass="13825">MSGQESSNSFRTEEHKQKDFKDPKEQKDAANNTLNIQSNPFTSHTENDEISKERIMSVEEILSAFKRQPTAEETEWFMEQVEYNLEDNTEEDYIYDDVYYSDHMEYNDYFDEHNL</sequence>
<dbReference type="EMBL" id="JWZT01000466">
    <property type="protein sequence ID" value="KII74299.1"/>
    <property type="molecule type" value="Genomic_DNA"/>
</dbReference>
<comment type="caution">
    <text evidence="2">The sequence shown here is derived from an EMBL/GenBank/DDBJ whole genome shotgun (WGS) entry which is preliminary data.</text>
</comment>
<feature type="compositionally biased region" description="Polar residues" evidence="1">
    <location>
        <begin position="29"/>
        <end position="44"/>
    </location>
</feature>
<feature type="compositionally biased region" description="Polar residues" evidence="1">
    <location>
        <begin position="1"/>
        <end position="10"/>
    </location>
</feature>
<evidence type="ECO:0000256" key="1">
    <source>
        <dbReference type="SAM" id="MobiDB-lite"/>
    </source>
</evidence>
<gene>
    <name evidence="2" type="ORF">RF11_02146</name>
</gene>
<proteinExistence type="predicted"/>
<evidence type="ECO:0000313" key="3">
    <source>
        <dbReference type="Proteomes" id="UP000031668"/>
    </source>
</evidence>
<evidence type="ECO:0000313" key="2">
    <source>
        <dbReference type="EMBL" id="KII74299.1"/>
    </source>
</evidence>
<name>A0A0C2J912_THEKT</name>
<keyword evidence="3" id="KW-1185">Reference proteome</keyword>
<organism evidence="2 3">
    <name type="scientific">Thelohanellus kitauei</name>
    <name type="common">Myxosporean</name>
    <dbReference type="NCBI Taxonomy" id="669202"/>
    <lineage>
        <taxon>Eukaryota</taxon>
        <taxon>Metazoa</taxon>
        <taxon>Cnidaria</taxon>
        <taxon>Myxozoa</taxon>
        <taxon>Myxosporea</taxon>
        <taxon>Bivalvulida</taxon>
        <taxon>Platysporina</taxon>
        <taxon>Myxobolidae</taxon>
        <taxon>Thelohanellus</taxon>
    </lineage>
</organism>
<reference evidence="2 3" key="1">
    <citation type="journal article" date="2014" name="Genome Biol. Evol.">
        <title>The genome of the myxosporean Thelohanellus kitauei shows adaptations to nutrient acquisition within its fish host.</title>
        <authorList>
            <person name="Yang Y."/>
            <person name="Xiong J."/>
            <person name="Zhou Z."/>
            <person name="Huo F."/>
            <person name="Miao W."/>
            <person name="Ran C."/>
            <person name="Liu Y."/>
            <person name="Zhang J."/>
            <person name="Feng J."/>
            <person name="Wang M."/>
            <person name="Wang M."/>
            <person name="Wang L."/>
            <person name="Yao B."/>
        </authorList>
    </citation>
    <scope>NUCLEOTIDE SEQUENCE [LARGE SCALE GENOMIC DNA]</scope>
    <source>
        <strain evidence="2">Wuqing</strain>
    </source>
</reference>
<feature type="compositionally biased region" description="Basic and acidic residues" evidence="1">
    <location>
        <begin position="11"/>
        <end position="28"/>
    </location>
</feature>
<dbReference type="Proteomes" id="UP000031668">
    <property type="component" value="Unassembled WGS sequence"/>
</dbReference>
<accession>A0A0C2J912</accession>
<feature type="region of interest" description="Disordered" evidence="1">
    <location>
        <begin position="1"/>
        <end position="50"/>
    </location>
</feature>
<dbReference type="AlphaFoldDB" id="A0A0C2J912"/>